<proteinExistence type="predicted"/>
<keyword evidence="1" id="KW-1185">Reference proteome</keyword>
<sequence length="79" mass="9163">MREVGGSSPSFARNIKVEWSVADTQITLCYVFKRRRDPETHIYTALSLRSQTATVDVGCGTRHSLKTIYFRRLPDEMRR</sequence>
<evidence type="ECO:0000313" key="1">
    <source>
        <dbReference type="Proteomes" id="UP000046393"/>
    </source>
</evidence>
<evidence type="ECO:0000313" key="2">
    <source>
        <dbReference type="WBParaSite" id="SMUV_0000187701-mRNA-1"/>
    </source>
</evidence>
<organism evidence="1 2">
    <name type="scientific">Syphacia muris</name>
    <dbReference type="NCBI Taxonomy" id="451379"/>
    <lineage>
        <taxon>Eukaryota</taxon>
        <taxon>Metazoa</taxon>
        <taxon>Ecdysozoa</taxon>
        <taxon>Nematoda</taxon>
        <taxon>Chromadorea</taxon>
        <taxon>Rhabditida</taxon>
        <taxon>Spirurina</taxon>
        <taxon>Oxyuridomorpha</taxon>
        <taxon>Oxyuroidea</taxon>
        <taxon>Oxyuridae</taxon>
        <taxon>Syphacia</taxon>
    </lineage>
</organism>
<reference evidence="2" key="1">
    <citation type="submission" date="2017-02" db="UniProtKB">
        <authorList>
            <consortium name="WormBaseParasite"/>
        </authorList>
    </citation>
    <scope>IDENTIFICATION</scope>
</reference>
<accession>A0A0N5ACK1</accession>
<dbReference type="Proteomes" id="UP000046393">
    <property type="component" value="Unplaced"/>
</dbReference>
<dbReference type="AlphaFoldDB" id="A0A0N5ACK1"/>
<protein>
    <submittedName>
        <fullName evidence="2">Uncharacterized protein</fullName>
    </submittedName>
</protein>
<dbReference type="WBParaSite" id="SMUV_0000187701-mRNA-1">
    <property type="protein sequence ID" value="SMUV_0000187701-mRNA-1"/>
    <property type="gene ID" value="SMUV_0000187701"/>
</dbReference>
<name>A0A0N5ACK1_9BILA</name>